<evidence type="ECO:0000256" key="3">
    <source>
        <dbReference type="HAMAP-Rule" id="MF_02219"/>
    </source>
</evidence>
<evidence type="ECO:0000256" key="5">
    <source>
        <dbReference type="SAM" id="MobiDB-lite"/>
    </source>
</evidence>
<evidence type="ECO:0000313" key="7">
    <source>
        <dbReference type="EMBL" id="UYM14773.1"/>
    </source>
</evidence>
<dbReference type="SMART" id="SM00257">
    <property type="entry name" value="LysM"/>
    <property type="match status" value="1"/>
</dbReference>
<dbReference type="Gene3D" id="3.55.50.30">
    <property type="match status" value="1"/>
</dbReference>
<dbReference type="HAMAP" id="MF_02219">
    <property type="entry name" value="Type_III_secretin"/>
    <property type="match status" value="1"/>
</dbReference>
<feature type="region of interest" description="Disordered" evidence="5">
    <location>
        <begin position="205"/>
        <end position="225"/>
    </location>
</feature>
<dbReference type="RefSeq" id="WP_262596440.1">
    <property type="nucleotide sequence ID" value="NZ_CP103300.1"/>
</dbReference>
<dbReference type="Gene3D" id="3.10.350.10">
    <property type="entry name" value="LysM domain"/>
    <property type="match status" value="1"/>
</dbReference>
<accession>A0ABY6GRQ5</accession>
<dbReference type="PANTHER" id="PTHR30332:SF5">
    <property type="entry name" value="SPI-1 TYPE 3 SECRETION SYSTEM SECRETIN"/>
    <property type="match status" value="1"/>
</dbReference>
<reference evidence="7" key="1">
    <citation type="submission" date="2022-10" db="EMBL/GenBank/DDBJ databases">
        <title>Completed Genome Sequence of two octocoral isolated bacterium, Endozoicomonas euniceicola EF212T and Endozoicomonas gorgoniicola PS125T.</title>
        <authorList>
            <person name="Chiou Y.-J."/>
            <person name="Chen Y.-H."/>
        </authorList>
    </citation>
    <scope>NUCLEOTIDE SEQUENCE</scope>
    <source>
        <strain evidence="7">EF212</strain>
    </source>
</reference>
<dbReference type="InterPro" id="IPR004846">
    <property type="entry name" value="T2SS/T3SS_dom"/>
</dbReference>
<evidence type="ECO:0000256" key="1">
    <source>
        <dbReference type="ARBA" id="ARBA00004442"/>
    </source>
</evidence>
<keyword evidence="3" id="KW-0472">Membrane</keyword>
<dbReference type="InterPro" id="IPR018392">
    <property type="entry name" value="LysM"/>
</dbReference>
<keyword evidence="3" id="KW-0998">Cell outer membrane</keyword>
<name>A0ABY6GRQ5_9GAMM</name>
<keyword evidence="2 3" id="KW-0732">Signal</keyword>
<dbReference type="PROSITE" id="PS51782">
    <property type="entry name" value="LYSM"/>
    <property type="match status" value="1"/>
</dbReference>
<protein>
    <recommendedName>
        <fullName evidence="3">Type 3 secretion system secretin</fullName>
        <shortName evidence="3">T3SS secretin</shortName>
    </recommendedName>
</protein>
<dbReference type="EMBL" id="CP103300">
    <property type="protein sequence ID" value="UYM14773.1"/>
    <property type="molecule type" value="Genomic_DNA"/>
</dbReference>
<dbReference type="SUPFAM" id="SSF54106">
    <property type="entry name" value="LysM domain"/>
    <property type="match status" value="1"/>
</dbReference>
<dbReference type="PRINTS" id="PR01337">
    <property type="entry name" value="TYPE3OMGPROT"/>
</dbReference>
<gene>
    <name evidence="3 7" type="primary">sctC</name>
    <name evidence="7" type="ORF">NX720_18020</name>
</gene>
<keyword evidence="3" id="KW-0811">Translocation</keyword>
<dbReference type="Proteomes" id="UP001163255">
    <property type="component" value="Chromosome"/>
</dbReference>
<dbReference type="Pfam" id="PF01476">
    <property type="entry name" value="LysM"/>
    <property type="match status" value="1"/>
</dbReference>
<dbReference type="CDD" id="cd00118">
    <property type="entry name" value="LysM"/>
    <property type="match status" value="1"/>
</dbReference>
<comment type="subcellular location">
    <subcellularLocation>
        <location evidence="1 3 4">Cell outer membrane</location>
    </subcellularLocation>
</comment>
<dbReference type="InterPro" id="IPR036779">
    <property type="entry name" value="LysM_dom_sf"/>
</dbReference>
<evidence type="ECO:0000313" key="8">
    <source>
        <dbReference type="Proteomes" id="UP001163255"/>
    </source>
</evidence>
<dbReference type="InterPro" id="IPR003522">
    <property type="entry name" value="T3SS_OM_pore_YscC"/>
</dbReference>
<comment type="function">
    <text evidence="3">Component of the type III secretion system (T3SS), also called injectisome, which is used to inject bacterial effector proteins into eukaryotic host cells. Forms a ring-shaped multimeric structure with an apparent central pore in the outer membrane.</text>
</comment>
<evidence type="ECO:0000259" key="6">
    <source>
        <dbReference type="PROSITE" id="PS51782"/>
    </source>
</evidence>
<keyword evidence="8" id="KW-1185">Reference proteome</keyword>
<dbReference type="PANTHER" id="PTHR30332">
    <property type="entry name" value="PROBABLE GENERAL SECRETION PATHWAY PROTEIN D"/>
    <property type="match status" value="1"/>
</dbReference>
<dbReference type="InterPro" id="IPR005644">
    <property type="entry name" value="NolW-like"/>
</dbReference>
<comment type="subunit">
    <text evidence="3">The core secretion machinery of the T3SS is composed of approximately 20 different proteins, including cytoplasmic components, a base, an export apparatus and a needle. This subunit is part of the base, which anchors the injectisome in the bacterial cell envelope. Forms a stable homooligomeric complex.</text>
</comment>
<dbReference type="Pfam" id="PF00263">
    <property type="entry name" value="Secretin"/>
    <property type="match status" value="1"/>
</dbReference>
<evidence type="ECO:0000256" key="2">
    <source>
        <dbReference type="ARBA" id="ARBA00022729"/>
    </source>
</evidence>
<dbReference type="InterPro" id="IPR038591">
    <property type="entry name" value="NolW-like_sf"/>
</dbReference>
<organism evidence="7 8">
    <name type="scientific">Endozoicomonas euniceicola</name>
    <dbReference type="NCBI Taxonomy" id="1234143"/>
    <lineage>
        <taxon>Bacteria</taxon>
        <taxon>Pseudomonadati</taxon>
        <taxon>Pseudomonadota</taxon>
        <taxon>Gammaproteobacteria</taxon>
        <taxon>Oceanospirillales</taxon>
        <taxon>Endozoicomonadaceae</taxon>
        <taxon>Endozoicomonas</taxon>
    </lineage>
</organism>
<keyword evidence="3 4" id="KW-0813">Transport</keyword>
<sequence length="734" mass="81380">MSFLIKLYHCIDHSAGQCINRCVKWTLLIPVMFTLVASNVASNAISNSNWAHIDKENARRHIVRPDETLAIIAENYGFDIYELISYNNITNPDRLMTGQTIYIPVERLPAQPHRQEPNSLDAQSFPPREARPTQEEYYKLQQWLGDHPMSSGMEGVESVDYNYQLNSAKQKPPLKQPPQQTGFDLPLDNDAKMLNQNIAAKAKVETEAETEMDESENVPDDSSPSLEAFGERPYAYYGSGEDLAEVLQNFAASYYIPTILAEDLVGQVNGKIGPLTPIDFLDHMSNVYGFIWYFDGHTLYVYNGNAARQKIISLNYMSIDKFKKTLKRVGIWDGRFFWKEQPKNGLVYVSGPPRYVEMVTQTAELLDKKEGDRQKSQLSVRMFRLKYAWATDKQFNFRGQQVVVPGVSTLLRSIVSGGGVAQVTRQTLANPSLKPAQGVTRSAEKKAALRAAQDAASSGAQQLNSGAEAETVLINADPRLNAIIVHDLESKMPMYEELIKSLDKPSAQVEVSVSIIDVNSQDISALGVDWNNTRGTSSELKFDPAGSAHAQDFQSFTTVVGMNLGSFNARLSLLADEGRAKIVSRPSILTLDNLEAVFDSSSTFYVKVESTEDAELFPVTSGTVVQVTPRIVDEKKGRKIHMSVNIQNGGDETAEGASLPKVSNSSISTQAVVNESESLLIGGFVQETKTENMTKVPVLGDIPVLGTLFRNEKTVNRQQVRLFLITPRIISIDT</sequence>
<feature type="domain" description="LysM" evidence="6">
    <location>
        <begin position="59"/>
        <end position="103"/>
    </location>
</feature>
<dbReference type="Gene3D" id="3.30.1370.120">
    <property type="match status" value="2"/>
</dbReference>
<dbReference type="InterPro" id="IPR050810">
    <property type="entry name" value="Bact_Secretion_Sys_Channel"/>
</dbReference>
<dbReference type="NCBIfam" id="TIGR02516">
    <property type="entry name" value="type_III_yscC"/>
    <property type="match status" value="1"/>
</dbReference>
<feature type="compositionally biased region" description="Acidic residues" evidence="5">
    <location>
        <begin position="207"/>
        <end position="219"/>
    </location>
</feature>
<dbReference type="Pfam" id="PF03958">
    <property type="entry name" value="Secretin_N"/>
    <property type="match status" value="2"/>
</dbReference>
<proteinExistence type="inferred from homology"/>
<evidence type="ECO:0000256" key="4">
    <source>
        <dbReference type="RuleBase" id="RU004004"/>
    </source>
</evidence>
<keyword evidence="3" id="KW-0653">Protein transport</keyword>
<comment type="similarity">
    <text evidence="3">Belongs to the bacterial secretin family. T3SS SctC subfamily.</text>
</comment>